<proteinExistence type="predicted"/>
<dbReference type="OrthoDB" id="10067492at2759"/>
<evidence type="ECO:0000256" key="1">
    <source>
        <dbReference type="SAM" id="Coils"/>
    </source>
</evidence>
<feature type="region of interest" description="Disordered" evidence="2">
    <location>
        <begin position="504"/>
        <end position="525"/>
    </location>
</feature>
<feature type="coiled-coil region" evidence="1">
    <location>
        <begin position="192"/>
        <end position="219"/>
    </location>
</feature>
<sequence>MRTAGEKQFYGFALLDALLSELPRRWHIGLLYDIACQIHCSLLKWDFIPEWEGRIEFGVSVFHAYGHQWTCQLWYHPCKSEKWGLSDGEGCERFWSQLKRLIPGLWVTGYHCRLFILDIQAEHIMKSKLVTVGRWLKDRVNTARGRIAEGEEVLDERSVHGLLKQFEDQRAFQSKPVVRRSKNSGAALIDRILVLRNTEASLKERLKELSAELEGLVQNPDTWSLQDEINEGDIKKKTEDLRLTDFKSFKDFQQLKKSAWLNKQLNIHVVLDQLLVKLCARKFELANLDHGHTSRELDNQYRDHIEKATKGRERGIQATIRAYEHLRRDMMMMRGKDGVAKDAYIPPEITTSVYKLDVDEDIWLAQSMEGLAQFPGGVVPAWLSDASVRVGIRVAQEVVNCKEELKRCAAKHSNLRQWLETEYLATQFIFNHSTNVCVQHFALQRLHRFFDLVSIWQKDLDGVPSNASSGGISTFLPEIPPPIPGMDAWDHEVPHLMGLDEEGYSRSDASECDIESDAGGSLLSDEEQLDFSFDVDIMSKS</sequence>
<dbReference type="PANTHER" id="PTHR33096">
    <property type="entry name" value="CXC2 DOMAIN-CONTAINING PROTEIN"/>
    <property type="match status" value="1"/>
</dbReference>
<keyword evidence="4" id="KW-1185">Reference proteome</keyword>
<dbReference type="Proteomes" id="UP000886523">
    <property type="component" value="Unassembled WGS sequence"/>
</dbReference>
<accession>A0A9P6DJG3</accession>
<dbReference type="InterPro" id="IPR040521">
    <property type="entry name" value="KDZ"/>
</dbReference>
<reference evidence="3" key="1">
    <citation type="journal article" date="2020" name="Nat. Commun.">
        <title>Large-scale genome sequencing of mycorrhizal fungi provides insights into the early evolution of symbiotic traits.</title>
        <authorList>
            <person name="Miyauchi S."/>
            <person name="Kiss E."/>
            <person name="Kuo A."/>
            <person name="Drula E."/>
            <person name="Kohler A."/>
            <person name="Sanchez-Garcia M."/>
            <person name="Morin E."/>
            <person name="Andreopoulos B."/>
            <person name="Barry K.W."/>
            <person name="Bonito G."/>
            <person name="Buee M."/>
            <person name="Carver A."/>
            <person name="Chen C."/>
            <person name="Cichocki N."/>
            <person name="Clum A."/>
            <person name="Culley D."/>
            <person name="Crous P.W."/>
            <person name="Fauchery L."/>
            <person name="Girlanda M."/>
            <person name="Hayes R.D."/>
            <person name="Keri Z."/>
            <person name="LaButti K."/>
            <person name="Lipzen A."/>
            <person name="Lombard V."/>
            <person name="Magnuson J."/>
            <person name="Maillard F."/>
            <person name="Murat C."/>
            <person name="Nolan M."/>
            <person name="Ohm R.A."/>
            <person name="Pangilinan J."/>
            <person name="Pereira M.F."/>
            <person name="Perotto S."/>
            <person name="Peter M."/>
            <person name="Pfister S."/>
            <person name="Riley R."/>
            <person name="Sitrit Y."/>
            <person name="Stielow J.B."/>
            <person name="Szollosi G."/>
            <person name="Zifcakova L."/>
            <person name="Stursova M."/>
            <person name="Spatafora J.W."/>
            <person name="Tedersoo L."/>
            <person name="Vaario L.M."/>
            <person name="Yamada A."/>
            <person name="Yan M."/>
            <person name="Wang P."/>
            <person name="Xu J."/>
            <person name="Bruns T."/>
            <person name="Baldrian P."/>
            <person name="Vilgalys R."/>
            <person name="Dunand C."/>
            <person name="Henrissat B."/>
            <person name="Grigoriev I.V."/>
            <person name="Hibbett D."/>
            <person name="Nagy L.G."/>
            <person name="Martin F.M."/>
        </authorList>
    </citation>
    <scope>NUCLEOTIDE SEQUENCE</scope>
    <source>
        <strain evidence="3">UP504</strain>
    </source>
</reference>
<dbReference type="EMBL" id="MU129207">
    <property type="protein sequence ID" value="KAF9504637.1"/>
    <property type="molecule type" value="Genomic_DNA"/>
</dbReference>
<dbReference type="Pfam" id="PF18758">
    <property type="entry name" value="KDZ"/>
    <property type="match status" value="1"/>
</dbReference>
<comment type="caution">
    <text evidence="3">The sequence shown here is derived from an EMBL/GenBank/DDBJ whole genome shotgun (WGS) entry which is preliminary data.</text>
</comment>
<evidence type="ECO:0000313" key="3">
    <source>
        <dbReference type="EMBL" id="KAF9504637.1"/>
    </source>
</evidence>
<protein>
    <submittedName>
        <fullName evidence="3">Uncharacterized protein</fullName>
    </submittedName>
</protein>
<keyword evidence="1" id="KW-0175">Coiled coil</keyword>
<evidence type="ECO:0000256" key="2">
    <source>
        <dbReference type="SAM" id="MobiDB-lite"/>
    </source>
</evidence>
<name>A0A9P6DJG3_9AGAM</name>
<gene>
    <name evidence="3" type="ORF">BS47DRAFT_1307846</name>
</gene>
<dbReference type="PANTHER" id="PTHR33096:SF1">
    <property type="entry name" value="CXC1-LIKE CYSTEINE CLUSTER ASSOCIATED WITH KDZ TRANSPOSASES DOMAIN-CONTAINING PROTEIN"/>
    <property type="match status" value="1"/>
</dbReference>
<dbReference type="AlphaFoldDB" id="A0A9P6DJG3"/>
<organism evidence="3 4">
    <name type="scientific">Hydnum rufescens UP504</name>
    <dbReference type="NCBI Taxonomy" id="1448309"/>
    <lineage>
        <taxon>Eukaryota</taxon>
        <taxon>Fungi</taxon>
        <taxon>Dikarya</taxon>
        <taxon>Basidiomycota</taxon>
        <taxon>Agaricomycotina</taxon>
        <taxon>Agaricomycetes</taxon>
        <taxon>Cantharellales</taxon>
        <taxon>Hydnaceae</taxon>
        <taxon>Hydnum</taxon>
    </lineage>
</organism>
<evidence type="ECO:0000313" key="4">
    <source>
        <dbReference type="Proteomes" id="UP000886523"/>
    </source>
</evidence>